<dbReference type="HOGENOM" id="CLU_1546717_0_0_11"/>
<proteinExistence type="predicted"/>
<reference evidence="2" key="1">
    <citation type="journal article" date="2015" name="J. Biotechnol.">
        <title>Complete genome sequence of the actinobacterium Streptomyces glaucescens GLA.O (DSM 40922) consisting of a linear chromosome and one linear plasmid.</title>
        <authorList>
            <person name="Ortseifen V."/>
            <person name="Winkler A."/>
            <person name="Albersmeier A."/>
            <person name="Wendler S."/>
            <person name="Puhler A."/>
            <person name="Kalinowski J."/>
            <person name="Ruckert C."/>
        </authorList>
    </citation>
    <scope>NUCLEOTIDE SEQUENCE [LARGE SCALE GENOMIC DNA]</scope>
    <source>
        <strain evidence="2">DSM 40922 / GLA O</strain>
        <plasmid evidence="2">pSglau1</plasmid>
    </source>
</reference>
<dbReference type="EMBL" id="CP009439">
    <property type="protein sequence ID" value="AIS02481.1"/>
    <property type="molecule type" value="Genomic_DNA"/>
</dbReference>
<sequence>MVIAALVAAAGLGIQAVSSIKSNALADDQLSQSEKQQREKERSQIALINFWGEAGRWPVDDLLVVVNRSLDPAHIWIYLDFNGHPDSGYYSLGVLPPCKRLEMDFPQKGAAPWPIRKLLVVDSTGRAWVRTPGGRLNESTAPTTVPETVTEMRPSRGLIPTLVDLDQCASSSG</sequence>
<evidence type="ECO:0000313" key="1">
    <source>
        <dbReference type="EMBL" id="AIS02481.1"/>
    </source>
</evidence>
<organism evidence="1 2">
    <name type="scientific">Streptomyces glaucescens</name>
    <dbReference type="NCBI Taxonomy" id="1907"/>
    <lineage>
        <taxon>Bacteria</taxon>
        <taxon>Bacillati</taxon>
        <taxon>Actinomycetota</taxon>
        <taxon>Actinomycetes</taxon>
        <taxon>Kitasatosporales</taxon>
        <taxon>Streptomycetaceae</taxon>
        <taxon>Streptomyces</taxon>
    </lineage>
</organism>
<evidence type="ECO:0000313" key="2">
    <source>
        <dbReference type="Proteomes" id="UP000029482"/>
    </source>
</evidence>
<dbReference type="AlphaFoldDB" id="A0A089Z9P9"/>
<dbReference type="KEGG" id="sgu:SGLAU_32745"/>
<keyword evidence="2" id="KW-1185">Reference proteome</keyword>
<protein>
    <submittedName>
        <fullName evidence="1">Putative secreted protein</fullName>
    </submittedName>
</protein>
<geneLocation type="plasmid" evidence="1 2">
    <name>pSglau1</name>
</geneLocation>
<gene>
    <name evidence="1" type="ORF">SGLAU_32745</name>
</gene>
<name>A0A089Z9P9_STRGA</name>
<keyword evidence="1" id="KW-0614">Plasmid</keyword>
<accession>A0A089Z9P9</accession>
<dbReference type="Proteomes" id="UP000029482">
    <property type="component" value="Plasmid pSglau1"/>
</dbReference>